<comment type="caution">
    <text evidence="1">The sequence shown here is derived from an EMBL/GenBank/DDBJ whole genome shotgun (WGS) entry which is preliminary data.</text>
</comment>
<reference evidence="1 2" key="1">
    <citation type="submission" date="2014-02" db="EMBL/GenBank/DDBJ databases">
        <title>Draft genome of Erwinia mallotivora strain BT-MARDI, a papaya dieback pathogen.</title>
        <authorList>
            <person name="Redzuan R."/>
            <person name="Abu Bakar N."/>
            <person name="Badrun R."/>
            <person name="Mohd Raih M.F."/>
            <person name="Rozano L."/>
            <person name="Mat Amin N."/>
        </authorList>
    </citation>
    <scope>NUCLEOTIDE SEQUENCE [LARGE SCALE GENOMIC DNA]</scope>
    <source>
        <strain evidence="1 2">BT-MARDI</strain>
    </source>
</reference>
<organism evidence="1 2">
    <name type="scientific">Erwinia mallotivora</name>
    <dbReference type="NCBI Taxonomy" id="69222"/>
    <lineage>
        <taxon>Bacteria</taxon>
        <taxon>Pseudomonadati</taxon>
        <taxon>Pseudomonadota</taxon>
        <taxon>Gammaproteobacteria</taxon>
        <taxon>Enterobacterales</taxon>
        <taxon>Erwiniaceae</taxon>
        <taxon>Erwinia</taxon>
    </lineage>
</organism>
<dbReference type="Proteomes" id="UP000019918">
    <property type="component" value="Unassembled WGS sequence"/>
</dbReference>
<sequence>MPAKGVVKNLVAKFEQVSLSHNEVNLQPKSKGQRKIYAGSFSQLLSVNGKRLKNYIISNKSSHPALPEINMSNTVKENKPVLPAKPEKSQIINELVKPSEKKEIFSEEISAIRSESGIEKNQKSSFSLITDNYLKVDALKKKAVDLGCELEAYAKKIMII</sequence>
<dbReference type="EMBL" id="JFHN01000022">
    <property type="protein sequence ID" value="EXU76846.1"/>
    <property type="molecule type" value="Genomic_DNA"/>
</dbReference>
<dbReference type="AlphaFoldDB" id="A0A014M4V1"/>
<dbReference type="PATRIC" id="fig|69222.5.peg.716"/>
<evidence type="ECO:0000313" key="2">
    <source>
        <dbReference type="Proteomes" id="UP000019918"/>
    </source>
</evidence>
<accession>A0A014M4V1</accession>
<gene>
    <name evidence="1" type="ORF">BG55_03405</name>
</gene>
<name>A0A014M4V1_9GAMM</name>
<proteinExistence type="predicted"/>
<keyword evidence="2" id="KW-1185">Reference proteome</keyword>
<protein>
    <submittedName>
        <fullName evidence="1">Uncharacterized protein</fullName>
    </submittedName>
</protein>
<evidence type="ECO:0000313" key="1">
    <source>
        <dbReference type="EMBL" id="EXU76846.1"/>
    </source>
</evidence>